<dbReference type="GeneID" id="69970716"/>
<evidence type="ECO:0000313" key="1">
    <source>
        <dbReference type="EMBL" id="ALL66790.1"/>
    </source>
</evidence>
<dbReference type="Proteomes" id="UP000019146">
    <property type="component" value="Chromosome 2"/>
</dbReference>
<dbReference type="KEGG" id="bcai:K788_0003034"/>
<sequence>MDDPLWVELVKFAREEVGGPRLFGKDPAITQSTTLCDDFGVDGDDAIEFIDKFFDKFDIEGDFPYARYIGPESPTNLIFMVPILIGMMFRRLIRRERAQETDLGHHALTFGMLYDAASVGRWDTKAIEDRQVKRHQKDL</sequence>
<protein>
    <submittedName>
        <fullName evidence="1">Uncharacterized protein</fullName>
    </submittedName>
</protein>
<proteinExistence type="predicted"/>
<gene>
    <name evidence="1" type="ORF">K788_0003034</name>
</gene>
<dbReference type="RefSeq" id="WP_051453719.1">
    <property type="nucleotide sequence ID" value="NZ_CP012747.1"/>
</dbReference>
<reference evidence="1 2" key="1">
    <citation type="journal article" date="2014" name="Genome Announc.">
        <title>Draft Genome Sequence of the Haloacid-Degrading Burkholderia caribensis Strain MBA4.</title>
        <authorList>
            <person name="Pan Y."/>
            <person name="Kong K.F."/>
            <person name="Tsang J.S."/>
        </authorList>
    </citation>
    <scope>NUCLEOTIDE SEQUENCE [LARGE SCALE GENOMIC DNA]</scope>
    <source>
        <strain evidence="1 2">MBA4</strain>
    </source>
</reference>
<accession>A0A0P0REG1</accession>
<evidence type="ECO:0000313" key="2">
    <source>
        <dbReference type="Proteomes" id="UP000019146"/>
    </source>
</evidence>
<dbReference type="EMBL" id="CP012747">
    <property type="protein sequence ID" value="ALL66790.1"/>
    <property type="molecule type" value="Genomic_DNA"/>
</dbReference>
<organism evidence="1 2">
    <name type="scientific">Paraburkholderia caribensis MBA4</name>
    <dbReference type="NCBI Taxonomy" id="1323664"/>
    <lineage>
        <taxon>Bacteria</taxon>
        <taxon>Pseudomonadati</taxon>
        <taxon>Pseudomonadota</taxon>
        <taxon>Betaproteobacteria</taxon>
        <taxon>Burkholderiales</taxon>
        <taxon>Burkholderiaceae</taxon>
        <taxon>Paraburkholderia</taxon>
    </lineage>
</organism>
<dbReference type="Pfam" id="PF07377">
    <property type="entry name" value="DUF1493"/>
    <property type="match status" value="1"/>
</dbReference>
<dbReference type="AlphaFoldDB" id="A0A0P0REG1"/>
<dbReference type="InterPro" id="IPR010862">
    <property type="entry name" value="DUF1493"/>
</dbReference>
<name>A0A0P0REG1_9BURK</name>